<dbReference type="GO" id="GO:0008081">
    <property type="term" value="F:phosphoric diester hydrolase activity"/>
    <property type="evidence" value="ECO:0007669"/>
    <property type="project" value="UniProtKB-ARBA"/>
</dbReference>
<dbReference type="InterPro" id="IPR037522">
    <property type="entry name" value="HD_GYP_dom"/>
</dbReference>
<dbReference type="AlphaFoldDB" id="A0AAE9YNP8"/>
<dbReference type="PANTHER" id="PTHR43155:SF2">
    <property type="entry name" value="CYCLIC DI-GMP PHOSPHODIESTERASE PA4108"/>
    <property type="match status" value="1"/>
</dbReference>
<keyword evidence="3" id="KW-1185">Reference proteome</keyword>
<dbReference type="SMART" id="SM00471">
    <property type="entry name" value="HDc"/>
    <property type="match status" value="1"/>
</dbReference>
<gene>
    <name evidence="2" type="ORF">SG35_023460</name>
</gene>
<dbReference type="Gene3D" id="1.10.3210.10">
    <property type="entry name" value="Hypothetical protein af1432"/>
    <property type="match status" value="1"/>
</dbReference>
<feature type="domain" description="HD-GYP" evidence="1">
    <location>
        <begin position="129"/>
        <end position="326"/>
    </location>
</feature>
<reference evidence="2 3" key="1">
    <citation type="journal article" date="2015" name="Genome Announc.">
        <title>Draft Genome Sequences of Marine Isolates of Thalassomonas viridans and Thalassomonas actiniarum.</title>
        <authorList>
            <person name="Olonade I."/>
            <person name="van Zyl L.J."/>
            <person name="Trindade M."/>
        </authorList>
    </citation>
    <scope>NUCLEOTIDE SEQUENCE [LARGE SCALE GENOMIC DNA]</scope>
    <source>
        <strain evidence="2 3">A5K-106</strain>
    </source>
</reference>
<dbReference type="KEGG" id="tact:SG35_023460"/>
<dbReference type="PANTHER" id="PTHR43155">
    <property type="entry name" value="CYCLIC DI-GMP PHOSPHODIESTERASE PA4108-RELATED"/>
    <property type="match status" value="1"/>
</dbReference>
<protein>
    <submittedName>
        <fullName evidence="2">HD-GYP domain-containing protein</fullName>
    </submittedName>
</protein>
<evidence type="ECO:0000313" key="2">
    <source>
        <dbReference type="EMBL" id="WDD98205.1"/>
    </source>
</evidence>
<dbReference type="InterPro" id="IPR021812">
    <property type="entry name" value="DUF3391"/>
</dbReference>
<reference evidence="2 3" key="2">
    <citation type="journal article" date="2022" name="Mar. Drugs">
        <title>Bioassay-Guided Fractionation Leads to the Detection of Cholic Acid Generated by the Rare Thalassomonas sp.</title>
        <authorList>
            <person name="Pheiffer F."/>
            <person name="Schneider Y.K."/>
            <person name="Hansen E.H."/>
            <person name="Andersen J.H."/>
            <person name="Isaksson J."/>
            <person name="Busche T."/>
            <person name="R C."/>
            <person name="Kalinowski J."/>
            <person name="Zyl L.V."/>
            <person name="Trindade M."/>
        </authorList>
    </citation>
    <scope>NUCLEOTIDE SEQUENCE [LARGE SCALE GENOMIC DNA]</scope>
    <source>
        <strain evidence="2 3">A5K-106</strain>
    </source>
</reference>
<dbReference type="Pfam" id="PF13487">
    <property type="entry name" value="HD_5"/>
    <property type="match status" value="1"/>
</dbReference>
<evidence type="ECO:0000313" key="3">
    <source>
        <dbReference type="Proteomes" id="UP000032568"/>
    </source>
</evidence>
<proteinExistence type="predicted"/>
<sequence length="396" mass="44742">MITIKKISELSVGHYVVAIAEQTGQFTLTQPDYIKSKLVIRNLSKKGVLSVKVDISKSLDIKKNNQNVETAVDYPVAPFPQTPVIRDLNRARKLFNESKEIQQQVITDVQNGRQLDLRPVADITGQTMEAIMKDPDALACVINIREKDAYLLEHSISVSVLITIFARYLGFKKKIIHQLAIGAFLHDVGKIKIPDKVLNKPAKLSHDEFELMKTHVNHSIKIVKSLPGISNAALSVVALHHEKLTGDGYPLQLNAEKISRYGRMITICDIFDALTADRVYKEGYCHVKAFSILRKLAQQNELDSPLVDQFIKCMGIYPVGTLVELNSHRLAIVDGRNQEDPIRPKVRSFYNVEHQHYMMTEDIDLAVNEDFIVKGVRADDFNLDMNKIVEFLLMEG</sequence>
<name>A0AAE9YNP8_9GAMM</name>
<dbReference type="CDD" id="cd00077">
    <property type="entry name" value="HDc"/>
    <property type="match status" value="1"/>
</dbReference>
<organism evidence="2 3">
    <name type="scientific">Thalassomonas actiniarum</name>
    <dbReference type="NCBI Taxonomy" id="485447"/>
    <lineage>
        <taxon>Bacteria</taxon>
        <taxon>Pseudomonadati</taxon>
        <taxon>Pseudomonadota</taxon>
        <taxon>Gammaproteobacteria</taxon>
        <taxon>Alteromonadales</taxon>
        <taxon>Colwelliaceae</taxon>
        <taxon>Thalassomonas</taxon>
    </lineage>
</organism>
<dbReference type="Proteomes" id="UP000032568">
    <property type="component" value="Chromosome"/>
</dbReference>
<evidence type="ECO:0000259" key="1">
    <source>
        <dbReference type="PROSITE" id="PS51832"/>
    </source>
</evidence>
<dbReference type="Pfam" id="PF11871">
    <property type="entry name" value="DUF3391"/>
    <property type="match status" value="1"/>
</dbReference>
<dbReference type="RefSeq" id="WP_044830540.1">
    <property type="nucleotide sequence ID" value="NZ_CP059735.1"/>
</dbReference>
<dbReference type="InterPro" id="IPR003607">
    <property type="entry name" value="HD/PDEase_dom"/>
</dbReference>
<dbReference type="SUPFAM" id="SSF109604">
    <property type="entry name" value="HD-domain/PDEase-like"/>
    <property type="match status" value="1"/>
</dbReference>
<dbReference type="EMBL" id="CP059735">
    <property type="protein sequence ID" value="WDD98205.1"/>
    <property type="molecule type" value="Genomic_DNA"/>
</dbReference>
<dbReference type="PROSITE" id="PS51832">
    <property type="entry name" value="HD_GYP"/>
    <property type="match status" value="1"/>
</dbReference>
<accession>A0AAE9YNP8</accession>